<dbReference type="SUPFAM" id="SSF52980">
    <property type="entry name" value="Restriction endonuclease-like"/>
    <property type="match status" value="1"/>
</dbReference>
<sequence>MSGNRPVPPFGLVFPDSDGQPMAENTRQYEAIVTLKGNIEAFAPRTAFVAGDHLIYVDPQNPAARQAPDVYVAFDRPRRHRGSYKVWEENNVFPQVIFEVLGPSNTAAEMRDKRRFYFNQGAEEYYEFDPEAGTWIGFVLNAETGLPDQIKTMDDFASPRLGMRFAFRPLELLVYRPDGSRFLSFQEINDLAEAERQRAEAERQRADDARQQVERQRDENDRLRHLLRAAGIDPDKPVSPP</sequence>
<proteinExistence type="predicted"/>
<dbReference type="AlphaFoldDB" id="A0A6M5YZP1"/>
<feature type="region of interest" description="Disordered" evidence="1">
    <location>
        <begin position="199"/>
        <end position="241"/>
    </location>
</feature>
<dbReference type="InterPro" id="IPR011335">
    <property type="entry name" value="Restrct_endonuc-II-like"/>
</dbReference>
<gene>
    <name evidence="3" type="ORF">FTUN_7209</name>
</gene>
<evidence type="ECO:0000256" key="1">
    <source>
        <dbReference type="SAM" id="MobiDB-lite"/>
    </source>
</evidence>
<dbReference type="RefSeq" id="WP_171474536.1">
    <property type="nucleotide sequence ID" value="NZ_CP053452.2"/>
</dbReference>
<feature type="compositionally biased region" description="Basic and acidic residues" evidence="1">
    <location>
        <begin position="199"/>
        <end position="224"/>
    </location>
</feature>
<dbReference type="PANTHER" id="PTHR33352:SF2">
    <property type="entry name" value="SLL0995 PROTEIN"/>
    <property type="match status" value="1"/>
</dbReference>
<evidence type="ECO:0000313" key="4">
    <source>
        <dbReference type="Proteomes" id="UP000503447"/>
    </source>
</evidence>
<keyword evidence="4" id="KW-1185">Reference proteome</keyword>
<dbReference type="Proteomes" id="UP000503447">
    <property type="component" value="Chromosome"/>
</dbReference>
<dbReference type="EMBL" id="CP053452">
    <property type="protein sequence ID" value="QJW99597.1"/>
    <property type="molecule type" value="Genomic_DNA"/>
</dbReference>
<evidence type="ECO:0000259" key="2">
    <source>
        <dbReference type="Pfam" id="PF05685"/>
    </source>
</evidence>
<name>A0A6M5YZP1_9BACT</name>
<dbReference type="InterPro" id="IPR008538">
    <property type="entry name" value="Uma2"/>
</dbReference>
<dbReference type="PANTHER" id="PTHR33352">
    <property type="entry name" value="SLR1095 PROTEIN"/>
    <property type="match status" value="1"/>
</dbReference>
<dbReference type="CDD" id="cd06260">
    <property type="entry name" value="DUF820-like"/>
    <property type="match status" value="1"/>
</dbReference>
<reference evidence="4" key="1">
    <citation type="submission" date="2020-05" db="EMBL/GenBank/DDBJ databases">
        <title>Frigoriglobus tundricola gen. nov., sp. nov., a psychrotolerant cellulolytic planctomycete of the family Gemmataceae with two divergent copies of 16S rRNA gene.</title>
        <authorList>
            <person name="Kulichevskaya I.S."/>
            <person name="Ivanova A.A."/>
            <person name="Naumoff D.G."/>
            <person name="Beletsky A.V."/>
            <person name="Rijpstra W.I.C."/>
            <person name="Sinninghe Damste J.S."/>
            <person name="Mardanov A.V."/>
            <person name="Ravin N.V."/>
            <person name="Dedysh S.N."/>
        </authorList>
    </citation>
    <scope>NUCLEOTIDE SEQUENCE [LARGE SCALE GENOMIC DNA]</scope>
    <source>
        <strain evidence="4">PL17</strain>
    </source>
</reference>
<organism evidence="3 4">
    <name type="scientific">Frigoriglobus tundricola</name>
    <dbReference type="NCBI Taxonomy" id="2774151"/>
    <lineage>
        <taxon>Bacteria</taxon>
        <taxon>Pseudomonadati</taxon>
        <taxon>Planctomycetota</taxon>
        <taxon>Planctomycetia</taxon>
        <taxon>Gemmatales</taxon>
        <taxon>Gemmataceae</taxon>
        <taxon>Frigoriglobus</taxon>
    </lineage>
</organism>
<dbReference type="KEGG" id="ftj:FTUN_7209"/>
<protein>
    <recommendedName>
        <fullName evidence="2">Putative restriction endonuclease domain-containing protein</fullName>
    </recommendedName>
</protein>
<dbReference type="InterPro" id="IPR012296">
    <property type="entry name" value="Nuclease_put_TT1808"/>
</dbReference>
<accession>A0A6M5YZP1</accession>
<feature type="domain" description="Putative restriction endonuclease" evidence="2">
    <location>
        <begin position="45"/>
        <end position="161"/>
    </location>
</feature>
<dbReference type="Gene3D" id="3.90.1570.10">
    <property type="entry name" value="tt1808, chain A"/>
    <property type="match status" value="1"/>
</dbReference>
<evidence type="ECO:0000313" key="3">
    <source>
        <dbReference type="EMBL" id="QJW99597.1"/>
    </source>
</evidence>
<dbReference type="Pfam" id="PF05685">
    <property type="entry name" value="Uma2"/>
    <property type="match status" value="1"/>
</dbReference>